<organism evidence="1 2">
    <name type="scientific">Corynebacterium marinum DSM 44953</name>
    <dbReference type="NCBI Taxonomy" id="1224162"/>
    <lineage>
        <taxon>Bacteria</taxon>
        <taxon>Bacillati</taxon>
        <taxon>Actinomycetota</taxon>
        <taxon>Actinomycetes</taxon>
        <taxon>Mycobacteriales</taxon>
        <taxon>Corynebacteriaceae</taxon>
        <taxon>Corynebacterium</taxon>
    </lineage>
</organism>
<dbReference type="AlphaFoldDB" id="A0A0B6TTT5"/>
<evidence type="ECO:0000313" key="2">
    <source>
        <dbReference type="Proteomes" id="UP000031928"/>
    </source>
</evidence>
<protein>
    <recommendedName>
        <fullName evidence="3">DUF4259 domain-containing protein</fullName>
    </recommendedName>
</protein>
<sequence>MSTWDVAIFGEEDNIDFLDELNDLDDDDIIEAVRDACLLVLKQPNVSEVERKNGLAAATIAAIWAGAPFSAGDVADSYPYIRALIGSGDETLNEAAAELLETVEEDQDVDAFTEALS</sequence>
<dbReference type="InterPro" id="IPR025355">
    <property type="entry name" value="DUF4259"/>
</dbReference>
<accession>A0A0B6TTT5</accession>
<dbReference type="EMBL" id="CP007790">
    <property type="protein sequence ID" value="AJK68171.1"/>
    <property type="molecule type" value="Genomic_DNA"/>
</dbReference>
<name>A0A0B6TTT5_9CORY</name>
<dbReference type="RefSeq" id="WP_042620851.1">
    <property type="nucleotide sequence ID" value="NZ_CP007790.1"/>
</dbReference>
<proteinExistence type="predicted"/>
<dbReference type="STRING" id="1224162.B840_02715"/>
<evidence type="ECO:0000313" key="1">
    <source>
        <dbReference type="EMBL" id="AJK68171.1"/>
    </source>
</evidence>
<reference evidence="1 2" key="1">
    <citation type="submission" date="2014-05" db="EMBL/GenBank/DDBJ databases">
        <title>Complete genome sequence of Corynebacterium marinum DSM 44953.</title>
        <authorList>
            <person name="Schaffert L."/>
            <person name="Albersmeier A."/>
            <person name="Kalinowski J."/>
            <person name="Ruckert C."/>
        </authorList>
    </citation>
    <scope>NUCLEOTIDE SEQUENCE [LARGE SCALE GENOMIC DNA]</scope>
    <source>
        <strain evidence="1 2">DSM 44953</strain>
    </source>
</reference>
<dbReference type="KEGG" id="cmq:B840_02715"/>
<gene>
    <name evidence="1" type="ORF">B840_02715</name>
</gene>
<dbReference type="HOGENOM" id="CLU_2080823_0_0_11"/>
<evidence type="ECO:0008006" key="3">
    <source>
        <dbReference type="Google" id="ProtNLM"/>
    </source>
</evidence>
<dbReference type="Proteomes" id="UP000031928">
    <property type="component" value="Chromosome"/>
</dbReference>
<keyword evidence="2" id="KW-1185">Reference proteome</keyword>
<dbReference type="Pfam" id="PF14078">
    <property type="entry name" value="DUF4259"/>
    <property type="match status" value="1"/>
</dbReference>